<proteinExistence type="predicted"/>
<protein>
    <submittedName>
        <fullName evidence="1">Uncharacterized protein</fullName>
    </submittedName>
</protein>
<sequence length="79" mass="8379">MPTRRRPAPDETAVPPLSDAGRSELRLLWLAAATLDLKPVIGPPVDGLPSVQALMRAAETVFVELGYGEDEARDVLAGA</sequence>
<organism evidence="1 2">
    <name type="scientific">Methylobacterium crusticola</name>
    <dbReference type="NCBI Taxonomy" id="1697972"/>
    <lineage>
        <taxon>Bacteria</taxon>
        <taxon>Pseudomonadati</taxon>
        <taxon>Pseudomonadota</taxon>
        <taxon>Alphaproteobacteria</taxon>
        <taxon>Hyphomicrobiales</taxon>
        <taxon>Methylobacteriaceae</taxon>
        <taxon>Methylobacterium</taxon>
    </lineage>
</organism>
<reference evidence="1" key="1">
    <citation type="journal article" date="2021" name="Front. Microbiol.">
        <title>Comprehensive Comparative Genomics and Phenotyping of Methylobacterium Species.</title>
        <authorList>
            <person name="Alessa O."/>
            <person name="Ogura Y."/>
            <person name="Fujitani Y."/>
            <person name="Takami H."/>
            <person name="Hayashi T."/>
            <person name="Sahin N."/>
            <person name="Tani A."/>
        </authorList>
    </citation>
    <scope>NUCLEOTIDE SEQUENCE</scope>
    <source>
        <strain evidence="1">KCTC 52305</strain>
    </source>
</reference>
<reference evidence="1" key="2">
    <citation type="submission" date="2021-08" db="EMBL/GenBank/DDBJ databases">
        <authorList>
            <person name="Tani A."/>
            <person name="Ola A."/>
            <person name="Ogura Y."/>
            <person name="Katsura K."/>
            <person name="Hayashi T."/>
        </authorList>
    </citation>
    <scope>NUCLEOTIDE SEQUENCE</scope>
    <source>
        <strain evidence="1">KCTC 52305</strain>
    </source>
</reference>
<comment type="caution">
    <text evidence="1">The sequence shown here is derived from an EMBL/GenBank/DDBJ whole genome shotgun (WGS) entry which is preliminary data.</text>
</comment>
<dbReference type="EMBL" id="BPQH01000010">
    <property type="protein sequence ID" value="GJD50712.1"/>
    <property type="molecule type" value="Genomic_DNA"/>
</dbReference>
<evidence type="ECO:0000313" key="2">
    <source>
        <dbReference type="Proteomes" id="UP001055167"/>
    </source>
</evidence>
<gene>
    <name evidence="1" type="ORF">OPKNFCMD_3457</name>
</gene>
<evidence type="ECO:0000313" key="1">
    <source>
        <dbReference type="EMBL" id="GJD50712.1"/>
    </source>
</evidence>
<accession>A0ABQ4QZ75</accession>
<name>A0ABQ4QZ75_9HYPH</name>
<dbReference type="RefSeq" id="WP_128560736.1">
    <property type="nucleotide sequence ID" value="NZ_BPQH01000010.1"/>
</dbReference>
<keyword evidence="2" id="KW-1185">Reference proteome</keyword>
<dbReference type="Proteomes" id="UP001055167">
    <property type="component" value="Unassembled WGS sequence"/>
</dbReference>